<evidence type="ECO:0000313" key="1">
    <source>
        <dbReference type="EMBL" id="QJA50031.1"/>
    </source>
</evidence>
<reference evidence="1" key="1">
    <citation type="submission" date="2020-03" db="EMBL/GenBank/DDBJ databases">
        <title>The deep terrestrial virosphere.</title>
        <authorList>
            <person name="Holmfeldt K."/>
            <person name="Nilsson E."/>
            <person name="Simone D."/>
            <person name="Lopez-Fernandez M."/>
            <person name="Wu X."/>
            <person name="de Brujin I."/>
            <person name="Lundin D."/>
            <person name="Andersson A."/>
            <person name="Bertilsson S."/>
            <person name="Dopson M."/>
        </authorList>
    </citation>
    <scope>NUCLEOTIDE SEQUENCE</scope>
    <source>
        <strain evidence="1">TM448A01565</strain>
        <strain evidence="2">TM448B00508</strain>
    </source>
</reference>
<dbReference type="AlphaFoldDB" id="A0A6H1ZRJ0"/>
<dbReference type="EMBL" id="MT144169">
    <property type="protein sequence ID" value="QJA50031.1"/>
    <property type="molecule type" value="Genomic_DNA"/>
</dbReference>
<protein>
    <submittedName>
        <fullName evidence="1">Uncharacterized protein</fullName>
    </submittedName>
</protein>
<accession>A0A6H1ZRJ0</accession>
<sequence length="61" mass="6893">MKTSLKQAMSQGENQFALMETDQAGRLIHLVSTHASYEDAVRAKLGYYRPGVRIVRRRKGA</sequence>
<dbReference type="EMBL" id="MT144627">
    <property type="protein sequence ID" value="QJH95691.1"/>
    <property type="molecule type" value="Genomic_DNA"/>
</dbReference>
<name>A0A6H1ZRJ0_9ZZZZ</name>
<gene>
    <name evidence="1" type="ORF">TM448A01565_0022</name>
    <name evidence="2" type="ORF">TM448B00508_0005</name>
</gene>
<proteinExistence type="predicted"/>
<evidence type="ECO:0000313" key="2">
    <source>
        <dbReference type="EMBL" id="QJH95691.1"/>
    </source>
</evidence>
<organism evidence="1">
    <name type="scientific">viral metagenome</name>
    <dbReference type="NCBI Taxonomy" id="1070528"/>
    <lineage>
        <taxon>unclassified sequences</taxon>
        <taxon>metagenomes</taxon>
        <taxon>organismal metagenomes</taxon>
    </lineage>
</organism>